<name>A0ABV6RHY5_9MICO</name>
<dbReference type="RefSeq" id="WP_376983045.1">
    <property type="nucleotide sequence ID" value="NZ_JBHLSV010000036.1"/>
</dbReference>
<accession>A0ABV6RHY5</accession>
<proteinExistence type="predicted"/>
<protein>
    <submittedName>
        <fullName evidence="2">Uncharacterized protein</fullName>
    </submittedName>
</protein>
<comment type="caution">
    <text evidence="2">The sequence shown here is derived from an EMBL/GenBank/DDBJ whole genome shotgun (WGS) entry which is preliminary data.</text>
</comment>
<evidence type="ECO:0000313" key="3">
    <source>
        <dbReference type="Proteomes" id="UP001589793"/>
    </source>
</evidence>
<sequence length="49" mass="5287">MDDPDERTVHLRLGIPRAGDLAPLHAIHGDPRVGTHVPGPRSTDPSVTR</sequence>
<evidence type="ECO:0000313" key="2">
    <source>
        <dbReference type="EMBL" id="MFC0676002.1"/>
    </source>
</evidence>
<dbReference type="Proteomes" id="UP001589793">
    <property type="component" value="Unassembled WGS sequence"/>
</dbReference>
<dbReference type="EMBL" id="JBHLSV010000036">
    <property type="protein sequence ID" value="MFC0676002.1"/>
    <property type="molecule type" value="Genomic_DNA"/>
</dbReference>
<organism evidence="2 3">
    <name type="scientific">Brachybacterium hainanense</name>
    <dbReference type="NCBI Taxonomy" id="1541174"/>
    <lineage>
        <taxon>Bacteria</taxon>
        <taxon>Bacillati</taxon>
        <taxon>Actinomycetota</taxon>
        <taxon>Actinomycetes</taxon>
        <taxon>Micrococcales</taxon>
        <taxon>Dermabacteraceae</taxon>
        <taxon>Brachybacterium</taxon>
    </lineage>
</organism>
<reference evidence="2 3" key="1">
    <citation type="submission" date="2024-09" db="EMBL/GenBank/DDBJ databases">
        <authorList>
            <person name="Sun Q."/>
            <person name="Mori K."/>
        </authorList>
    </citation>
    <scope>NUCLEOTIDE SEQUENCE [LARGE SCALE GENOMIC DNA]</scope>
    <source>
        <strain evidence="2 3">CICC 10874</strain>
    </source>
</reference>
<evidence type="ECO:0000256" key="1">
    <source>
        <dbReference type="SAM" id="MobiDB-lite"/>
    </source>
</evidence>
<keyword evidence="3" id="KW-1185">Reference proteome</keyword>
<gene>
    <name evidence="2" type="ORF">ACFFF6_18790</name>
</gene>
<feature type="region of interest" description="Disordered" evidence="1">
    <location>
        <begin position="22"/>
        <end position="49"/>
    </location>
</feature>